<dbReference type="PANTHER" id="PTHR45902">
    <property type="entry name" value="LATROPHILIN RECEPTOR-LIKE PROTEIN A"/>
    <property type="match status" value="1"/>
</dbReference>
<gene>
    <name evidence="2" type="ORF">PoB_006471700</name>
</gene>
<comment type="caution">
    <text evidence="2">The sequence shown here is derived from an EMBL/GenBank/DDBJ whole genome shotgun (WGS) entry which is preliminary data.</text>
</comment>
<accession>A0AAV4D1Z1</accession>
<keyword evidence="3" id="KW-1185">Reference proteome</keyword>
<dbReference type="EMBL" id="BLXT01007309">
    <property type="protein sequence ID" value="GFO38212.1"/>
    <property type="molecule type" value="Genomic_DNA"/>
</dbReference>
<evidence type="ECO:0000256" key="1">
    <source>
        <dbReference type="SAM" id="Phobius"/>
    </source>
</evidence>
<name>A0AAV4D1Z1_9GAST</name>
<dbReference type="AlphaFoldDB" id="A0AAV4D1Z1"/>
<dbReference type="Gene3D" id="1.20.1070.10">
    <property type="entry name" value="Rhodopsin 7-helix transmembrane proteins"/>
    <property type="match status" value="1"/>
</dbReference>
<sequence length="306" mass="35324">MGLDLTEIRVCLHLCPIARKHRFKSFFEQLSSKYFVESGAATLEEPQYLPQSPGHYKFDPPAALWLIASFETLTEYSRDWIERSLVDMFIENTLQLNYESFQVDYQPKVHFGQSPYVSLCLQEGSRCYPQRYEMITNHGSAFRQKHLYLNFTTLLTCPYIQFNQSMFTFHDQENATFLARNVVMLTLGEASIIFSDDHELNHLSINADGTLSVCRDTLDSKLKDYVAKKREEFNSIRTFRSKLDEGSKAQYYLTLTCLCLSMLCLIFTLFTYLRFRVLRTAAGMNNIFLCASLLSAQASLLASVHV</sequence>
<dbReference type="PANTHER" id="PTHR45902:SF1">
    <property type="entry name" value="LATROPHILIN RECEPTOR-LIKE PROTEIN A"/>
    <property type="match status" value="1"/>
</dbReference>
<evidence type="ECO:0000313" key="3">
    <source>
        <dbReference type="Proteomes" id="UP000735302"/>
    </source>
</evidence>
<dbReference type="Proteomes" id="UP000735302">
    <property type="component" value="Unassembled WGS sequence"/>
</dbReference>
<keyword evidence="1" id="KW-0812">Transmembrane</keyword>
<protein>
    <submittedName>
        <fullName evidence="2">Uncharacterized protein</fullName>
    </submittedName>
</protein>
<evidence type="ECO:0000313" key="2">
    <source>
        <dbReference type="EMBL" id="GFO38212.1"/>
    </source>
</evidence>
<feature type="transmembrane region" description="Helical" evidence="1">
    <location>
        <begin position="251"/>
        <end position="273"/>
    </location>
</feature>
<proteinExistence type="predicted"/>
<reference evidence="2 3" key="1">
    <citation type="journal article" date="2021" name="Elife">
        <title>Chloroplast acquisition without the gene transfer in kleptoplastic sea slugs, Plakobranchus ocellatus.</title>
        <authorList>
            <person name="Maeda T."/>
            <person name="Takahashi S."/>
            <person name="Yoshida T."/>
            <person name="Shimamura S."/>
            <person name="Takaki Y."/>
            <person name="Nagai Y."/>
            <person name="Toyoda A."/>
            <person name="Suzuki Y."/>
            <person name="Arimoto A."/>
            <person name="Ishii H."/>
            <person name="Satoh N."/>
            <person name="Nishiyama T."/>
            <person name="Hasebe M."/>
            <person name="Maruyama T."/>
            <person name="Minagawa J."/>
            <person name="Obokata J."/>
            <person name="Shigenobu S."/>
        </authorList>
    </citation>
    <scope>NUCLEOTIDE SEQUENCE [LARGE SCALE GENOMIC DNA]</scope>
</reference>
<keyword evidence="1" id="KW-1133">Transmembrane helix</keyword>
<organism evidence="2 3">
    <name type="scientific">Plakobranchus ocellatus</name>
    <dbReference type="NCBI Taxonomy" id="259542"/>
    <lineage>
        <taxon>Eukaryota</taxon>
        <taxon>Metazoa</taxon>
        <taxon>Spiralia</taxon>
        <taxon>Lophotrochozoa</taxon>
        <taxon>Mollusca</taxon>
        <taxon>Gastropoda</taxon>
        <taxon>Heterobranchia</taxon>
        <taxon>Euthyneura</taxon>
        <taxon>Panpulmonata</taxon>
        <taxon>Sacoglossa</taxon>
        <taxon>Placobranchoidea</taxon>
        <taxon>Plakobranchidae</taxon>
        <taxon>Plakobranchus</taxon>
    </lineage>
</organism>
<dbReference type="InterPro" id="IPR053231">
    <property type="entry name" value="GPCR_LN-TM7"/>
</dbReference>
<keyword evidence="1" id="KW-0472">Membrane</keyword>